<evidence type="ECO:0000313" key="1">
    <source>
        <dbReference type="EMBL" id="QEI08657.1"/>
    </source>
</evidence>
<evidence type="ECO:0000313" key="2">
    <source>
        <dbReference type="Proteomes" id="UP000325161"/>
    </source>
</evidence>
<dbReference type="RefSeq" id="WP_148818128.1">
    <property type="nucleotide sequence ID" value="NZ_CP043046.1"/>
</dbReference>
<accession>A0A5C0B7C5</accession>
<name>A0A5C0B7C5_9BURK</name>
<reference evidence="1 2" key="1">
    <citation type="submission" date="2019-08" db="EMBL/GenBank/DDBJ databases">
        <title>Amphibian skin-associated Pigmentiphaga: genome sequence and occurrence across geography and hosts.</title>
        <authorList>
            <person name="Bletz M.C."/>
            <person name="Bunk B."/>
            <person name="Sproeer C."/>
            <person name="Biwer P."/>
            <person name="Reiter S."/>
            <person name="Rabemananjara F.C.E."/>
            <person name="Schulz S."/>
            <person name="Overmann J."/>
            <person name="Vences M."/>
        </authorList>
    </citation>
    <scope>NUCLEOTIDE SEQUENCE [LARGE SCALE GENOMIC DNA]</scope>
    <source>
        <strain evidence="1 2">Mada1488</strain>
    </source>
</reference>
<sequence>MFRHMGPVTGNDIRAERAWVRRSLDIYGADEIDLWRILRKDVERKHIAMLFPQLIALQHEHPEFWLHCACDTYLDASLYDSSTELGLQIRLIRQLARHWETHKTAGRETAAAHYQGVTALQMFSVLGGALTPRMLPARDPAGVHVLAVPSAFSSMQQLWLSACASCLEDPDASLWAARPVLLDDTVARLVEHPCLRGLVLQFLCADQDKRKRHAPEYAHAVSNKMPYFAQAAWHGRTERSFWSRDASHVLTEFGIAQALGHRLTASARRQSGSDGEGATDDMGFDIFCASAFHCVGTLPRIPMSRELEPLFGAKLFSGFLQATLALSRAAVLTGSVSEAQWDGWCKQVEQRNKLLGRRCYAYAKETYARTASDRRLAFMGGLGAVVALEHVMSRVVLAIEQCVKEAPLGPWFRVR</sequence>
<keyword evidence="2" id="KW-1185">Reference proteome</keyword>
<dbReference type="EMBL" id="CP043046">
    <property type="protein sequence ID" value="QEI08657.1"/>
    <property type="molecule type" value="Genomic_DNA"/>
</dbReference>
<dbReference type="Proteomes" id="UP000325161">
    <property type="component" value="Chromosome"/>
</dbReference>
<dbReference type="AlphaFoldDB" id="A0A5C0B7C5"/>
<proteinExistence type="predicted"/>
<dbReference type="KEGG" id="pacr:FXN63_24530"/>
<organism evidence="1 2">
    <name type="scientific">Pigmentiphaga aceris</name>
    <dbReference type="NCBI Taxonomy" id="1940612"/>
    <lineage>
        <taxon>Bacteria</taxon>
        <taxon>Pseudomonadati</taxon>
        <taxon>Pseudomonadota</taxon>
        <taxon>Betaproteobacteria</taxon>
        <taxon>Burkholderiales</taxon>
        <taxon>Alcaligenaceae</taxon>
        <taxon>Pigmentiphaga</taxon>
    </lineage>
</organism>
<gene>
    <name evidence="1" type="ORF">FXN63_24530</name>
</gene>
<protein>
    <submittedName>
        <fullName evidence="1">Uncharacterized protein</fullName>
    </submittedName>
</protein>